<dbReference type="Gene3D" id="4.10.240.10">
    <property type="entry name" value="Zn(2)-C6 fungal-type DNA-binding domain"/>
    <property type="match status" value="1"/>
</dbReference>
<feature type="compositionally biased region" description="Low complexity" evidence="5">
    <location>
        <begin position="82"/>
        <end position="94"/>
    </location>
</feature>
<comment type="caution">
    <text evidence="7">The sequence shown here is derived from an EMBL/GenBank/DDBJ whole genome shotgun (WGS) entry which is preliminary data.</text>
</comment>
<feature type="domain" description="Zn(2)-C6 fungal-type" evidence="6">
    <location>
        <begin position="17"/>
        <end position="46"/>
    </location>
</feature>
<keyword evidence="4" id="KW-0539">Nucleus</keyword>
<dbReference type="GO" id="GO:0000981">
    <property type="term" value="F:DNA-binding transcription factor activity, RNA polymerase II-specific"/>
    <property type="evidence" value="ECO:0007669"/>
    <property type="project" value="InterPro"/>
</dbReference>
<dbReference type="Proteomes" id="UP001152533">
    <property type="component" value="Unassembled WGS sequence"/>
</dbReference>
<name>A0A9W4RXM0_9PEZI</name>
<feature type="region of interest" description="Disordered" evidence="5">
    <location>
        <begin position="52"/>
        <end position="140"/>
    </location>
</feature>
<dbReference type="GO" id="GO:0000978">
    <property type="term" value="F:RNA polymerase II cis-regulatory region sequence-specific DNA binding"/>
    <property type="evidence" value="ECO:0007669"/>
    <property type="project" value="TreeGrafter"/>
</dbReference>
<evidence type="ECO:0000313" key="7">
    <source>
        <dbReference type="EMBL" id="CAI0649295.1"/>
    </source>
</evidence>
<dbReference type="GO" id="GO:0008270">
    <property type="term" value="F:zinc ion binding"/>
    <property type="evidence" value="ECO:0007669"/>
    <property type="project" value="InterPro"/>
</dbReference>
<keyword evidence="2" id="KW-0805">Transcription regulation</keyword>
<dbReference type="GO" id="GO:0000435">
    <property type="term" value="P:positive regulation of transcription from RNA polymerase II promoter by galactose"/>
    <property type="evidence" value="ECO:0007669"/>
    <property type="project" value="TreeGrafter"/>
</dbReference>
<dbReference type="InterPro" id="IPR051127">
    <property type="entry name" value="Fungal_SecMet_Regulators"/>
</dbReference>
<evidence type="ECO:0000256" key="2">
    <source>
        <dbReference type="ARBA" id="ARBA00023015"/>
    </source>
</evidence>
<evidence type="ECO:0000256" key="3">
    <source>
        <dbReference type="ARBA" id="ARBA00023163"/>
    </source>
</evidence>
<keyword evidence="8" id="KW-1185">Reference proteome</keyword>
<protein>
    <recommendedName>
        <fullName evidence="6">Zn(2)-C6 fungal-type domain-containing protein</fullName>
    </recommendedName>
</protein>
<dbReference type="GO" id="GO:0006351">
    <property type="term" value="P:DNA-templated transcription"/>
    <property type="evidence" value="ECO:0007669"/>
    <property type="project" value="InterPro"/>
</dbReference>
<sequence length="398" mass="43854">MPRPKVPESLRQRAAEACSFCREAKKRCSGTAPCTQCVRRGLERDCCMTELPRGSRTRKISKSSAGGGVRRSRATPALDNESITVSVSSPVSPTDRSRRNANGQRQLRLSPPASQQEDEETSMNVDPRPLTPPRETQVATDPSLLANPSRMLRSLHGEQVYVGGAAAISFLQTVRQVVAGQIGPSPFSHNDDTETMLEVESPETRATTSPTAETAVELNVQQKLAYLHCYYSATEGLIDIFDPSERQQLFHLVQSQSSTNTCDDRPSTPPNILPDPIREMVIAIGAQCSSASEAQTIGRSCFRRAQRQAFAELLEDPDLHMVRLFLLMAFYMLGECRRNTAYMYLSIAARAALALGLHSPSSFMGKPDQKGQLRYVVLQLSNSLTILTKNHQITSLDQ</sequence>
<dbReference type="PROSITE" id="PS00463">
    <property type="entry name" value="ZN2_CY6_FUNGAL_1"/>
    <property type="match status" value="1"/>
</dbReference>
<evidence type="ECO:0000256" key="1">
    <source>
        <dbReference type="ARBA" id="ARBA00022723"/>
    </source>
</evidence>
<dbReference type="SMART" id="SM00066">
    <property type="entry name" value="GAL4"/>
    <property type="match status" value="1"/>
</dbReference>
<dbReference type="InterPro" id="IPR001138">
    <property type="entry name" value="Zn2Cys6_DnaBD"/>
</dbReference>
<proteinExistence type="predicted"/>
<dbReference type="CDD" id="cd00067">
    <property type="entry name" value="GAL4"/>
    <property type="match status" value="1"/>
</dbReference>
<dbReference type="InterPro" id="IPR036864">
    <property type="entry name" value="Zn2-C6_fun-type_DNA-bd_sf"/>
</dbReference>
<gene>
    <name evidence="7" type="ORF">CGXH109_LOCUS84322</name>
</gene>
<dbReference type="AlphaFoldDB" id="A0A9W4RXM0"/>
<feature type="compositionally biased region" description="Polar residues" evidence="5">
    <location>
        <begin position="100"/>
        <end position="115"/>
    </location>
</feature>
<dbReference type="CDD" id="cd12148">
    <property type="entry name" value="fungal_TF_MHR"/>
    <property type="match status" value="1"/>
</dbReference>
<dbReference type="Pfam" id="PF04082">
    <property type="entry name" value="Fungal_trans"/>
    <property type="match status" value="1"/>
</dbReference>
<dbReference type="PROSITE" id="PS50048">
    <property type="entry name" value="ZN2_CY6_FUNGAL_2"/>
    <property type="match status" value="1"/>
</dbReference>
<dbReference type="GO" id="GO:0005634">
    <property type="term" value="C:nucleus"/>
    <property type="evidence" value="ECO:0007669"/>
    <property type="project" value="TreeGrafter"/>
</dbReference>
<dbReference type="PANTHER" id="PTHR47424:SF9">
    <property type="entry name" value="TAH-2"/>
    <property type="match status" value="1"/>
</dbReference>
<keyword evidence="3" id="KW-0804">Transcription</keyword>
<keyword evidence="1" id="KW-0479">Metal-binding</keyword>
<dbReference type="EMBL" id="CAMGZC010000675">
    <property type="protein sequence ID" value="CAI0649295.1"/>
    <property type="molecule type" value="Genomic_DNA"/>
</dbReference>
<evidence type="ECO:0000259" key="6">
    <source>
        <dbReference type="PROSITE" id="PS50048"/>
    </source>
</evidence>
<evidence type="ECO:0000313" key="8">
    <source>
        <dbReference type="Proteomes" id="UP001152533"/>
    </source>
</evidence>
<dbReference type="InterPro" id="IPR007219">
    <property type="entry name" value="XnlR_reg_dom"/>
</dbReference>
<dbReference type="SUPFAM" id="SSF57701">
    <property type="entry name" value="Zn2/Cys6 DNA-binding domain"/>
    <property type="match status" value="1"/>
</dbReference>
<accession>A0A9W4RXM0</accession>
<reference evidence="7" key="1">
    <citation type="submission" date="2022-08" db="EMBL/GenBank/DDBJ databases">
        <authorList>
            <person name="Giroux E."/>
            <person name="Giroux E."/>
        </authorList>
    </citation>
    <scope>NUCLEOTIDE SEQUENCE</scope>
    <source>
        <strain evidence="7">H1091258</strain>
    </source>
</reference>
<feature type="non-terminal residue" evidence="7">
    <location>
        <position position="398"/>
    </location>
</feature>
<dbReference type="PANTHER" id="PTHR47424">
    <property type="entry name" value="REGULATORY PROTEIN GAL4"/>
    <property type="match status" value="1"/>
</dbReference>
<dbReference type="Pfam" id="PF00172">
    <property type="entry name" value="Zn_clus"/>
    <property type="match status" value="1"/>
</dbReference>
<evidence type="ECO:0000256" key="4">
    <source>
        <dbReference type="ARBA" id="ARBA00023242"/>
    </source>
</evidence>
<organism evidence="7 8">
    <name type="scientific">Colletotrichum noveboracense</name>
    <dbReference type="NCBI Taxonomy" id="2664923"/>
    <lineage>
        <taxon>Eukaryota</taxon>
        <taxon>Fungi</taxon>
        <taxon>Dikarya</taxon>
        <taxon>Ascomycota</taxon>
        <taxon>Pezizomycotina</taxon>
        <taxon>Sordariomycetes</taxon>
        <taxon>Hypocreomycetidae</taxon>
        <taxon>Glomerellales</taxon>
        <taxon>Glomerellaceae</taxon>
        <taxon>Colletotrichum</taxon>
        <taxon>Colletotrichum gloeosporioides species complex</taxon>
    </lineage>
</organism>
<evidence type="ECO:0000256" key="5">
    <source>
        <dbReference type="SAM" id="MobiDB-lite"/>
    </source>
</evidence>